<reference evidence="13" key="1">
    <citation type="journal article" date="2018" name="Nat. Microbiol.">
        <title>Leveraging single-cell genomics to expand the fungal tree of life.</title>
        <authorList>
            <person name="Ahrendt S.R."/>
            <person name="Quandt C.A."/>
            <person name="Ciobanu D."/>
            <person name="Clum A."/>
            <person name="Salamov A."/>
            <person name="Andreopoulos B."/>
            <person name="Cheng J.F."/>
            <person name="Woyke T."/>
            <person name="Pelin A."/>
            <person name="Henrissat B."/>
            <person name="Reynolds N.K."/>
            <person name="Benny G.L."/>
            <person name="Smith M.E."/>
            <person name="James T.Y."/>
            <person name="Grigoriev I.V."/>
        </authorList>
    </citation>
    <scope>NUCLEOTIDE SEQUENCE [LARGE SCALE GENOMIC DNA]</scope>
    <source>
        <strain evidence="13">ATCC 52028</strain>
    </source>
</reference>
<dbReference type="SMART" id="SM00487">
    <property type="entry name" value="DEXDc"/>
    <property type="match status" value="1"/>
</dbReference>
<dbReference type="PANTHER" id="PTHR13710">
    <property type="entry name" value="DNA HELICASE RECQ FAMILY MEMBER"/>
    <property type="match status" value="1"/>
</dbReference>
<dbReference type="GO" id="GO:0003677">
    <property type="term" value="F:DNA binding"/>
    <property type="evidence" value="ECO:0007669"/>
    <property type="project" value="UniProtKB-KW"/>
</dbReference>
<evidence type="ECO:0000256" key="5">
    <source>
        <dbReference type="ARBA" id="ARBA00022840"/>
    </source>
</evidence>
<gene>
    <name evidence="12" type="ORF">CXG81DRAFT_1869</name>
</gene>
<dbReference type="InterPro" id="IPR002464">
    <property type="entry name" value="DNA/RNA_helicase_DEAH_CS"/>
</dbReference>
<dbReference type="GO" id="GO:0043138">
    <property type="term" value="F:3'-5' DNA helicase activity"/>
    <property type="evidence" value="ECO:0007669"/>
    <property type="project" value="UniProtKB-EC"/>
</dbReference>
<dbReference type="GO" id="GO:0005737">
    <property type="term" value="C:cytoplasm"/>
    <property type="evidence" value="ECO:0007669"/>
    <property type="project" value="TreeGrafter"/>
</dbReference>
<dbReference type="Gene3D" id="3.40.50.300">
    <property type="entry name" value="P-loop containing nucleotide triphosphate hydrolases"/>
    <property type="match status" value="2"/>
</dbReference>
<evidence type="ECO:0000313" key="12">
    <source>
        <dbReference type="EMBL" id="RKP01486.1"/>
    </source>
</evidence>
<dbReference type="PROSITE" id="PS00690">
    <property type="entry name" value="DEAH_ATP_HELICASE"/>
    <property type="match status" value="1"/>
</dbReference>
<dbReference type="GO" id="GO:0005524">
    <property type="term" value="F:ATP binding"/>
    <property type="evidence" value="ECO:0007669"/>
    <property type="project" value="UniProtKB-KW"/>
</dbReference>
<dbReference type="Pfam" id="PF00271">
    <property type="entry name" value="Helicase_C"/>
    <property type="match status" value="1"/>
</dbReference>
<keyword evidence="3" id="KW-0378">Hydrolase</keyword>
<dbReference type="PANTHER" id="PTHR13710:SF105">
    <property type="entry name" value="ATP-DEPENDENT DNA HELICASE Q1"/>
    <property type="match status" value="1"/>
</dbReference>
<evidence type="ECO:0000256" key="6">
    <source>
        <dbReference type="ARBA" id="ARBA00023125"/>
    </source>
</evidence>
<dbReference type="GO" id="GO:0000724">
    <property type="term" value="P:double-strand break repair via homologous recombination"/>
    <property type="evidence" value="ECO:0007669"/>
    <property type="project" value="TreeGrafter"/>
</dbReference>
<dbReference type="PROSITE" id="PS51194">
    <property type="entry name" value="HELICASE_CTER"/>
    <property type="match status" value="1"/>
</dbReference>
<evidence type="ECO:0000256" key="9">
    <source>
        <dbReference type="ARBA" id="ARBA00034808"/>
    </source>
</evidence>
<feature type="non-terminal residue" evidence="12">
    <location>
        <position position="401"/>
    </location>
</feature>
<organism evidence="12 13">
    <name type="scientific">Caulochytrium protostelioides</name>
    <dbReference type="NCBI Taxonomy" id="1555241"/>
    <lineage>
        <taxon>Eukaryota</taxon>
        <taxon>Fungi</taxon>
        <taxon>Fungi incertae sedis</taxon>
        <taxon>Chytridiomycota</taxon>
        <taxon>Chytridiomycota incertae sedis</taxon>
        <taxon>Chytridiomycetes</taxon>
        <taxon>Caulochytriales</taxon>
        <taxon>Caulochytriaceae</taxon>
        <taxon>Caulochytrium</taxon>
    </lineage>
</organism>
<feature type="domain" description="Helicase ATP-binding" evidence="10">
    <location>
        <begin position="34"/>
        <end position="208"/>
    </location>
</feature>
<proteinExistence type="inferred from homology"/>
<evidence type="ECO:0000259" key="11">
    <source>
        <dbReference type="PROSITE" id="PS51194"/>
    </source>
</evidence>
<dbReference type="InterPro" id="IPR027417">
    <property type="entry name" value="P-loop_NTPase"/>
</dbReference>
<dbReference type="AlphaFoldDB" id="A0A4P9X889"/>
<dbReference type="InterPro" id="IPR011545">
    <property type="entry name" value="DEAD/DEAH_box_helicase_dom"/>
</dbReference>
<evidence type="ECO:0000313" key="13">
    <source>
        <dbReference type="Proteomes" id="UP000274922"/>
    </source>
</evidence>
<dbReference type="SUPFAM" id="SSF52540">
    <property type="entry name" value="P-loop containing nucleoside triphosphate hydrolases"/>
    <property type="match status" value="1"/>
</dbReference>
<evidence type="ECO:0000256" key="8">
    <source>
        <dbReference type="ARBA" id="ARBA00034617"/>
    </source>
</evidence>
<dbReference type="STRING" id="1555241.A0A4P9X889"/>
<dbReference type="GO" id="GO:0005694">
    <property type="term" value="C:chromosome"/>
    <property type="evidence" value="ECO:0007669"/>
    <property type="project" value="TreeGrafter"/>
</dbReference>
<keyword evidence="2" id="KW-0547">Nucleotide-binding</keyword>
<keyword evidence="4" id="KW-0347">Helicase</keyword>
<evidence type="ECO:0000256" key="7">
    <source>
        <dbReference type="ARBA" id="ARBA00023235"/>
    </source>
</evidence>
<evidence type="ECO:0000259" key="10">
    <source>
        <dbReference type="PROSITE" id="PS51192"/>
    </source>
</evidence>
<accession>A0A4P9X889</accession>
<dbReference type="Pfam" id="PF00270">
    <property type="entry name" value="DEAD"/>
    <property type="match status" value="1"/>
</dbReference>
<dbReference type="InterPro" id="IPR004589">
    <property type="entry name" value="DNA_helicase_ATP-dep_RecQ"/>
</dbReference>
<evidence type="ECO:0000256" key="4">
    <source>
        <dbReference type="ARBA" id="ARBA00022806"/>
    </source>
</evidence>
<dbReference type="InterPro" id="IPR014001">
    <property type="entry name" value="Helicase_ATP-bd"/>
</dbReference>
<sequence length="401" mass="45236">DYTRDDFAWSPRMREALTTVFGLPRFRGHQAEIINATLSGRDTFVIAPTGFGKSLCFHMAAYLADGMTLVISPLVSLIRDQTMQLEALGIPAAALTGTTPPEETRVILASMAHASDLKMVYVTPEKLVKSKRLLGQLQKMYDGGRLSLVVIDEAHCASQSSFDFRPDYRKLAICKTQFPKTPLMALSATCPPHLMTSVMTILQLPEINLYSGTLLFTYPLRRNNLRYEVVARPEKEADALAHMIAWIKDRHANEQGIVYCMSRKDTETVERALREQGLRAAAYHAYREEDDKEQIHRAWRDNAIQIVVATIAFGMGIDAPHVRFVVHHTMAKTIEAYYQESGRAGRDGEPAECRLYFRPLDMSRLTSLVVSDIEELDAVYAMVRYALSLSTCRRALMEAYF</sequence>
<evidence type="ECO:0000256" key="2">
    <source>
        <dbReference type="ARBA" id="ARBA00022741"/>
    </source>
</evidence>
<dbReference type="OrthoDB" id="10261556at2759"/>
<dbReference type="SMART" id="SM00490">
    <property type="entry name" value="HELICc"/>
    <property type="match status" value="1"/>
</dbReference>
<evidence type="ECO:0000256" key="3">
    <source>
        <dbReference type="ARBA" id="ARBA00022801"/>
    </source>
</evidence>
<comment type="catalytic activity">
    <reaction evidence="8">
        <text>Couples ATP hydrolysis with the unwinding of duplex DNA by translocating in the 3'-5' direction.</text>
        <dbReference type="EC" id="5.6.2.4"/>
    </reaction>
</comment>
<dbReference type="PROSITE" id="PS51192">
    <property type="entry name" value="HELICASE_ATP_BIND_1"/>
    <property type="match status" value="1"/>
</dbReference>
<dbReference type="GO" id="GO:0009378">
    <property type="term" value="F:four-way junction helicase activity"/>
    <property type="evidence" value="ECO:0007669"/>
    <property type="project" value="TreeGrafter"/>
</dbReference>
<keyword evidence="13" id="KW-1185">Reference proteome</keyword>
<dbReference type="Proteomes" id="UP000274922">
    <property type="component" value="Unassembled WGS sequence"/>
</dbReference>
<comment type="similarity">
    <text evidence="1">Belongs to the helicase family. RecQ subfamily.</text>
</comment>
<keyword evidence="6" id="KW-0238">DNA-binding</keyword>
<feature type="non-terminal residue" evidence="12">
    <location>
        <position position="1"/>
    </location>
</feature>
<keyword evidence="5" id="KW-0067">ATP-binding</keyword>
<dbReference type="GO" id="GO:0016787">
    <property type="term" value="F:hydrolase activity"/>
    <property type="evidence" value="ECO:0007669"/>
    <property type="project" value="UniProtKB-KW"/>
</dbReference>
<name>A0A4P9X889_9FUNG</name>
<dbReference type="NCBIfam" id="TIGR00614">
    <property type="entry name" value="recQ_fam"/>
    <property type="match status" value="1"/>
</dbReference>
<dbReference type="InterPro" id="IPR001650">
    <property type="entry name" value="Helicase_C-like"/>
</dbReference>
<dbReference type="EC" id="5.6.2.4" evidence="9"/>
<feature type="domain" description="Helicase C-terminal" evidence="11">
    <location>
        <begin position="239"/>
        <end position="390"/>
    </location>
</feature>
<protein>
    <recommendedName>
        <fullName evidence="9">DNA 3'-5' helicase</fullName>
        <ecNumber evidence="9">5.6.2.4</ecNumber>
    </recommendedName>
</protein>
<dbReference type="EMBL" id="ML014170">
    <property type="protein sequence ID" value="RKP01486.1"/>
    <property type="molecule type" value="Genomic_DNA"/>
</dbReference>
<dbReference type="CDD" id="cd18794">
    <property type="entry name" value="SF2_C_RecQ"/>
    <property type="match status" value="1"/>
</dbReference>
<dbReference type="FunFam" id="3.40.50.300:FF:001456">
    <property type="entry name" value="ATP-dependent DNA helicase"/>
    <property type="match status" value="1"/>
</dbReference>
<keyword evidence="7" id="KW-0413">Isomerase</keyword>
<evidence type="ECO:0000256" key="1">
    <source>
        <dbReference type="ARBA" id="ARBA00005446"/>
    </source>
</evidence>